<feature type="domain" description="BTB" evidence="6">
    <location>
        <begin position="106"/>
        <end position="178"/>
    </location>
</feature>
<comment type="subcellular location">
    <subcellularLocation>
        <location evidence="1">Cytoplasm</location>
    </subcellularLocation>
</comment>
<reference evidence="7 8" key="1">
    <citation type="submission" date="2017-08" db="EMBL/GenBank/DDBJ databases">
        <title>Acidophilic green algal genome provides insights into adaptation to an acidic environment.</title>
        <authorList>
            <person name="Hirooka S."/>
            <person name="Hirose Y."/>
            <person name="Kanesaki Y."/>
            <person name="Higuchi S."/>
            <person name="Fujiwara T."/>
            <person name="Onuma R."/>
            <person name="Era A."/>
            <person name="Ohbayashi R."/>
            <person name="Uzuka A."/>
            <person name="Nozaki H."/>
            <person name="Yoshikawa H."/>
            <person name="Miyagishima S.Y."/>
        </authorList>
    </citation>
    <scope>NUCLEOTIDE SEQUENCE [LARGE SCALE GENOMIC DNA]</scope>
    <source>
        <strain evidence="7 8">NIES-2499</strain>
    </source>
</reference>
<evidence type="ECO:0000256" key="4">
    <source>
        <dbReference type="SAM" id="Coils"/>
    </source>
</evidence>
<dbReference type="GO" id="GO:0005737">
    <property type="term" value="C:cytoplasm"/>
    <property type="evidence" value="ECO:0007669"/>
    <property type="project" value="UniProtKB-SubCell"/>
</dbReference>
<accession>A0A250XCX7</accession>
<dbReference type="PROSITE" id="PS50097">
    <property type="entry name" value="BTB"/>
    <property type="match status" value="1"/>
</dbReference>
<dbReference type="InterPro" id="IPR000210">
    <property type="entry name" value="BTB/POZ_dom"/>
</dbReference>
<evidence type="ECO:0000256" key="1">
    <source>
        <dbReference type="ARBA" id="ARBA00004496"/>
    </source>
</evidence>
<protein>
    <recommendedName>
        <fullName evidence="6">BTB domain-containing protein</fullName>
    </recommendedName>
</protein>
<dbReference type="EMBL" id="BEGY01000058">
    <property type="protein sequence ID" value="GAX80935.1"/>
    <property type="molecule type" value="Genomic_DNA"/>
</dbReference>
<dbReference type="Proteomes" id="UP000232323">
    <property type="component" value="Unassembled WGS sequence"/>
</dbReference>
<dbReference type="SMART" id="SM00225">
    <property type="entry name" value="BTB"/>
    <property type="match status" value="1"/>
</dbReference>
<dbReference type="PANTHER" id="PTHR11145:SF8">
    <property type="entry name" value="RE57120P"/>
    <property type="match status" value="1"/>
</dbReference>
<keyword evidence="8" id="KW-1185">Reference proteome</keyword>
<evidence type="ECO:0000256" key="3">
    <source>
        <dbReference type="ARBA" id="ARBA00022490"/>
    </source>
</evidence>
<feature type="region of interest" description="Disordered" evidence="5">
    <location>
        <begin position="1"/>
        <end position="38"/>
    </location>
</feature>
<organism evidence="7 8">
    <name type="scientific">Chlamydomonas eustigma</name>
    <dbReference type="NCBI Taxonomy" id="1157962"/>
    <lineage>
        <taxon>Eukaryota</taxon>
        <taxon>Viridiplantae</taxon>
        <taxon>Chlorophyta</taxon>
        <taxon>core chlorophytes</taxon>
        <taxon>Chlorophyceae</taxon>
        <taxon>CS clade</taxon>
        <taxon>Chlamydomonadales</taxon>
        <taxon>Chlamydomonadaceae</taxon>
        <taxon>Chlamydomonas</taxon>
    </lineage>
</organism>
<dbReference type="Gene3D" id="3.30.710.10">
    <property type="entry name" value="Potassium Channel Kv1.1, Chain A"/>
    <property type="match status" value="1"/>
</dbReference>
<proteinExistence type="predicted"/>
<evidence type="ECO:0000313" key="7">
    <source>
        <dbReference type="EMBL" id="GAX80935.1"/>
    </source>
</evidence>
<name>A0A250XCX7_9CHLO</name>
<evidence type="ECO:0000256" key="5">
    <source>
        <dbReference type="SAM" id="MobiDB-lite"/>
    </source>
</evidence>
<dbReference type="Pfam" id="PF02214">
    <property type="entry name" value="BTB_2"/>
    <property type="match status" value="1"/>
</dbReference>
<dbReference type="InterPro" id="IPR038648">
    <property type="entry name" value="PHR_sf"/>
</dbReference>
<dbReference type="AlphaFoldDB" id="A0A250XCX7"/>
<dbReference type="STRING" id="1157962.A0A250XCX7"/>
<gene>
    <name evidence="7" type="ORF">CEUSTIGMA_g8370.t1</name>
</gene>
<dbReference type="PANTHER" id="PTHR11145">
    <property type="entry name" value="BTB/POZ DOMAIN-CONTAINING ADAPTER FOR CUL3-MEDIATED RHOA DEGRADATION PROTEIN FAMILY MEMBER"/>
    <property type="match status" value="1"/>
</dbReference>
<evidence type="ECO:0000313" key="8">
    <source>
        <dbReference type="Proteomes" id="UP000232323"/>
    </source>
</evidence>
<evidence type="ECO:0000259" key="6">
    <source>
        <dbReference type="PROSITE" id="PS50097"/>
    </source>
</evidence>
<dbReference type="InterPro" id="IPR011333">
    <property type="entry name" value="SKP1/BTB/POZ_sf"/>
</dbReference>
<dbReference type="Gene3D" id="2.60.120.820">
    <property type="entry name" value="PHR domain"/>
    <property type="match status" value="1"/>
</dbReference>
<dbReference type="InterPro" id="IPR012983">
    <property type="entry name" value="PHR"/>
</dbReference>
<dbReference type="SUPFAM" id="SSF54695">
    <property type="entry name" value="POZ domain"/>
    <property type="match status" value="1"/>
</dbReference>
<evidence type="ECO:0000256" key="2">
    <source>
        <dbReference type="ARBA" id="ARBA00004906"/>
    </source>
</evidence>
<comment type="pathway">
    <text evidence="2">Protein modification; protein ubiquitination.</text>
</comment>
<feature type="compositionally biased region" description="Polar residues" evidence="5">
    <location>
        <begin position="9"/>
        <end position="23"/>
    </location>
</feature>
<dbReference type="GO" id="GO:0051260">
    <property type="term" value="P:protein homooligomerization"/>
    <property type="evidence" value="ECO:0007669"/>
    <property type="project" value="InterPro"/>
</dbReference>
<sequence length="364" mass="40377">MQEQKQDSPDSCSLRTNPNTGIPSAQKHVHDSPHQLAASTSCGGINEAAQKFKSGLGSFQSLLDELVISVDRERDELKRDLDELEREKKLFNEEKERVNQVLNDNEQIVLNVGGIKYTTTVTTLRNAPSPSLFSAMFSGRHSLQASSSPDGSIFIDRDGRHFASILNFLRDGKLNYPPDGTDFKYLLELRAEADYYGLNGMVTLIDRYPYNVTRVQRAAALNVEDSWMYEDGQDEVVLNVDRPCQLLGVGLCGTEGGLTVELDVYEVDPVDHSMELCTLATAAQSFTKADGQVLKMLLPSPVCLLPDKVYMLSALIKGNESYCCEECLDVVIAGGVRVQFHGWESPNGTNEQRGQFPEIFIRAL</sequence>
<dbReference type="InterPro" id="IPR003131">
    <property type="entry name" value="T1-type_BTB"/>
</dbReference>
<dbReference type="InterPro" id="IPR045068">
    <property type="entry name" value="BACURD1-3"/>
</dbReference>
<keyword evidence="3" id="KW-0963">Cytoplasm</keyword>
<feature type="coiled-coil region" evidence="4">
    <location>
        <begin position="67"/>
        <end position="104"/>
    </location>
</feature>
<keyword evidence="4" id="KW-0175">Coiled coil</keyword>
<dbReference type="Pfam" id="PF08005">
    <property type="entry name" value="PHR"/>
    <property type="match status" value="1"/>
</dbReference>
<dbReference type="OrthoDB" id="2414723at2759"/>
<comment type="caution">
    <text evidence="7">The sequence shown here is derived from an EMBL/GenBank/DDBJ whole genome shotgun (WGS) entry which is preliminary data.</text>
</comment>